<evidence type="ECO:0000256" key="1">
    <source>
        <dbReference type="SAM" id="Coils"/>
    </source>
</evidence>
<protein>
    <submittedName>
        <fullName evidence="3">Uncharacterized protein</fullName>
    </submittedName>
</protein>
<reference evidence="3" key="1">
    <citation type="journal article" date="2014" name="Front. Microbiol.">
        <title>High frequency of phylogenetically diverse reductive dehalogenase-homologous genes in deep subseafloor sedimentary metagenomes.</title>
        <authorList>
            <person name="Kawai M."/>
            <person name="Futagami T."/>
            <person name="Toyoda A."/>
            <person name="Takaki Y."/>
            <person name="Nishi S."/>
            <person name="Hori S."/>
            <person name="Arai W."/>
            <person name="Tsubouchi T."/>
            <person name="Morono Y."/>
            <person name="Uchiyama I."/>
            <person name="Ito T."/>
            <person name="Fujiyama A."/>
            <person name="Inagaki F."/>
            <person name="Takami H."/>
        </authorList>
    </citation>
    <scope>NUCLEOTIDE SEQUENCE</scope>
    <source>
        <strain evidence="3">Expedition CK06-06</strain>
    </source>
</reference>
<name>X0SSR4_9ZZZZ</name>
<feature type="coiled-coil region" evidence="1">
    <location>
        <begin position="145"/>
        <end position="175"/>
    </location>
</feature>
<evidence type="ECO:0000256" key="2">
    <source>
        <dbReference type="SAM" id="MobiDB-lite"/>
    </source>
</evidence>
<dbReference type="AlphaFoldDB" id="X0SSR4"/>
<proteinExistence type="predicted"/>
<dbReference type="EMBL" id="BARS01004436">
    <property type="protein sequence ID" value="GAF78191.1"/>
    <property type="molecule type" value="Genomic_DNA"/>
</dbReference>
<keyword evidence="1" id="KW-0175">Coiled coil</keyword>
<feature type="region of interest" description="Disordered" evidence="2">
    <location>
        <begin position="71"/>
        <end position="99"/>
    </location>
</feature>
<accession>X0SSR4</accession>
<evidence type="ECO:0000313" key="3">
    <source>
        <dbReference type="EMBL" id="GAF78191.1"/>
    </source>
</evidence>
<feature type="compositionally biased region" description="Low complexity" evidence="2">
    <location>
        <begin position="78"/>
        <end position="97"/>
    </location>
</feature>
<comment type="caution">
    <text evidence="3">The sequence shown here is derived from an EMBL/GenBank/DDBJ whole genome shotgun (WGS) entry which is preliminary data.</text>
</comment>
<gene>
    <name evidence="3" type="ORF">S01H1_08667</name>
</gene>
<organism evidence="3">
    <name type="scientific">marine sediment metagenome</name>
    <dbReference type="NCBI Taxonomy" id="412755"/>
    <lineage>
        <taxon>unclassified sequences</taxon>
        <taxon>metagenomes</taxon>
        <taxon>ecological metagenomes</taxon>
    </lineage>
</organism>
<sequence>MNLQFYLEKLHASENFKNFIKENPDAYLCSGFFVIDKEGKDNKQHFDFWVPSLSNPPNSVIEKSSLISKNSRCPIASPTPKNSSDDNSNDNTSKASAIKASDSERYGKIFSFQLEEGCRKVDIENLSSEVPEKISVNFDISFEEIEELINKKMEEEKMKSKIQKILLSLQKLEERDVLVGTVFISGLGMLKVNIDIAEKKITDFEKKSFFDMLKVTKGKGKEE</sequence>